<feature type="compositionally biased region" description="Polar residues" evidence="1">
    <location>
        <begin position="1"/>
        <end position="10"/>
    </location>
</feature>
<name>W2TW80_NECAM</name>
<dbReference type="AlphaFoldDB" id="W2TW80"/>
<gene>
    <name evidence="2" type="ORF">NECAME_06091</name>
</gene>
<dbReference type="KEGG" id="nai:NECAME_06091"/>
<proteinExistence type="predicted"/>
<protein>
    <submittedName>
        <fullName evidence="2">Uncharacterized protein</fullName>
    </submittedName>
</protein>
<sequence length="59" mass="6419">MANSGTLSTDSNRKNHPRPTDQPGKVYPGNCSGANDACQTVITKMTCNCRPNEYFNAKI</sequence>
<organism evidence="2 3">
    <name type="scientific">Necator americanus</name>
    <name type="common">Human hookworm</name>
    <dbReference type="NCBI Taxonomy" id="51031"/>
    <lineage>
        <taxon>Eukaryota</taxon>
        <taxon>Metazoa</taxon>
        <taxon>Ecdysozoa</taxon>
        <taxon>Nematoda</taxon>
        <taxon>Chromadorea</taxon>
        <taxon>Rhabditida</taxon>
        <taxon>Rhabditina</taxon>
        <taxon>Rhabditomorpha</taxon>
        <taxon>Strongyloidea</taxon>
        <taxon>Ancylostomatidae</taxon>
        <taxon>Bunostominae</taxon>
        <taxon>Necator</taxon>
    </lineage>
</organism>
<evidence type="ECO:0000313" key="2">
    <source>
        <dbReference type="EMBL" id="ETN86118.1"/>
    </source>
</evidence>
<evidence type="ECO:0000313" key="3">
    <source>
        <dbReference type="Proteomes" id="UP000053676"/>
    </source>
</evidence>
<dbReference type="Proteomes" id="UP000053676">
    <property type="component" value="Unassembled WGS sequence"/>
</dbReference>
<keyword evidence="3" id="KW-1185">Reference proteome</keyword>
<evidence type="ECO:0000256" key="1">
    <source>
        <dbReference type="SAM" id="MobiDB-lite"/>
    </source>
</evidence>
<feature type="region of interest" description="Disordered" evidence="1">
    <location>
        <begin position="1"/>
        <end position="28"/>
    </location>
</feature>
<reference evidence="3" key="1">
    <citation type="journal article" date="2014" name="Nat. Genet.">
        <title>Genome of the human hookworm Necator americanus.</title>
        <authorList>
            <person name="Tang Y.T."/>
            <person name="Gao X."/>
            <person name="Rosa B.A."/>
            <person name="Abubucker S."/>
            <person name="Hallsworth-Pepin K."/>
            <person name="Martin J."/>
            <person name="Tyagi R."/>
            <person name="Heizer E."/>
            <person name="Zhang X."/>
            <person name="Bhonagiri-Palsikar V."/>
            <person name="Minx P."/>
            <person name="Warren W.C."/>
            <person name="Wang Q."/>
            <person name="Zhan B."/>
            <person name="Hotez P.J."/>
            <person name="Sternberg P.W."/>
            <person name="Dougall A."/>
            <person name="Gaze S.T."/>
            <person name="Mulvenna J."/>
            <person name="Sotillo J."/>
            <person name="Ranganathan S."/>
            <person name="Rabelo E.M."/>
            <person name="Wilson R.K."/>
            <person name="Felgner P.L."/>
            <person name="Bethony J."/>
            <person name="Hawdon J.M."/>
            <person name="Gasser R.B."/>
            <person name="Loukas A."/>
            <person name="Mitreva M."/>
        </authorList>
    </citation>
    <scope>NUCLEOTIDE SEQUENCE [LARGE SCALE GENOMIC DNA]</scope>
</reference>
<dbReference type="EMBL" id="KI657604">
    <property type="protein sequence ID" value="ETN86118.1"/>
    <property type="molecule type" value="Genomic_DNA"/>
</dbReference>
<accession>W2TW80</accession>